<evidence type="ECO:0000259" key="10">
    <source>
        <dbReference type="PROSITE" id="PS50262"/>
    </source>
</evidence>
<dbReference type="InterPro" id="IPR000276">
    <property type="entry name" value="GPCR_Rhodpsn"/>
</dbReference>
<evidence type="ECO:0000256" key="2">
    <source>
        <dbReference type="ARBA" id="ARBA00022692"/>
    </source>
</evidence>
<accession>A0ABQ7SUT5</accession>
<evidence type="ECO:0000256" key="5">
    <source>
        <dbReference type="ARBA" id="ARBA00023136"/>
    </source>
</evidence>
<gene>
    <name evidence="11" type="ORF">JD844_022188</name>
</gene>
<evidence type="ECO:0000313" key="11">
    <source>
        <dbReference type="EMBL" id="KAH0621145.1"/>
    </source>
</evidence>
<evidence type="ECO:0000256" key="3">
    <source>
        <dbReference type="ARBA" id="ARBA00022989"/>
    </source>
</evidence>
<comment type="similarity">
    <text evidence="8">Belongs to the G-protein coupled receptor 1 family.</text>
</comment>
<organism evidence="11 12">
    <name type="scientific">Phrynosoma platyrhinos</name>
    <name type="common">Desert horned lizard</name>
    <dbReference type="NCBI Taxonomy" id="52577"/>
    <lineage>
        <taxon>Eukaryota</taxon>
        <taxon>Metazoa</taxon>
        <taxon>Chordata</taxon>
        <taxon>Craniata</taxon>
        <taxon>Vertebrata</taxon>
        <taxon>Euteleostomi</taxon>
        <taxon>Lepidosauria</taxon>
        <taxon>Squamata</taxon>
        <taxon>Bifurcata</taxon>
        <taxon>Unidentata</taxon>
        <taxon>Episquamata</taxon>
        <taxon>Toxicofera</taxon>
        <taxon>Iguania</taxon>
        <taxon>Phrynosomatidae</taxon>
        <taxon>Phrynosomatinae</taxon>
        <taxon>Phrynosoma</taxon>
    </lineage>
</organism>
<keyword evidence="12" id="KW-1185">Reference proteome</keyword>
<dbReference type="PROSITE" id="PS50262">
    <property type="entry name" value="G_PROTEIN_RECEP_F1_2"/>
    <property type="match status" value="1"/>
</dbReference>
<evidence type="ECO:0000256" key="4">
    <source>
        <dbReference type="ARBA" id="ARBA00023040"/>
    </source>
</evidence>
<keyword evidence="6 8" id="KW-0675">Receptor</keyword>
<dbReference type="PRINTS" id="PR00237">
    <property type="entry name" value="GPCRRHODOPSN"/>
</dbReference>
<dbReference type="PROSITE" id="PS00237">
    <property type="entry name" value="G_PROTEIN_RECEP_F1_1"/>
    <property type="match status" value="1"/>
</dbReference>
<dbReference type="PANTHER" id="PTHR48018">
    <property type="entry name" value="OLFACTORY RECEPTOR"/>
    <property type="match status" value="1"/>
</dbReference>
<evidence type="ECO:0000313" key="12">
    <source>
        <dbReference type="Proteomes" id="UP000826234"/>
    </source>
</evidence>
<dbReference type="Proteomes" id="UP000826234">
    <property type="component" value="Unassembled WGS sequence"/>
</dbReference>
<keyword evidence="5 9" id="KW-0472">Membrane</keyword>
<feature type="transmembrane region" description="Helical" evidence="9">
    <location>
        <begin position="28"/>
        <end position="51"/>
    </location>
</feature>
<keyword evidence="2 8" id="KW-0812">Transmembrane</keyword>
<comment type="subcellular location">
    <subcellularLocation>
        <location evidence="1">Membrane</location>
        <topology evidence="1">Multi-pass membrane protein</topology>
    </subcellularLocation>
</comment>
<proteinExistence type="inferred from homology"/>
<reference evidence="11 12" key="1">
    <citation type="journal article" date="2022" name="Gigascience">
        <title>A chromosome-level genome assembly and annotation of the desert horned lizard, Phrynosoma platyrhinos, provides insight into chromosomal rearrangements among reptiles.</title>
        <authorList>
            <person name="Koochekian N."/>
            <person name="Ascanio A."/>
            <person name="Farleigh K."/>
            <person name="Card D.C."/>
            <person name="Schield D.R."/>
            <person name="Castoe T.A."/>
            <person name="Jezkova T."/>
        </authorList>
    </citation>
    <scope>NUCLEOTIDE SEQUENCE [LARGE SCALE GENOMIC DNA]</scope>
    <source>
        <strain evidence="11">NK-2021</strain>
    </source>
</reference>
<dbReference type="SUPFAM" id="SSF81321">
    <property type="entry name" value="Family A G protein-coupled receptor-like"/>
    <property type="match status" value="1"/>
</dbReference>
<feature type="domain" description="G-protein coupled receptors family 1 profile" evidence="10">
    <location>
        <begin position="44"/>
        <end position="164"/>
    </location>
</feature>
<evidence type="ECO:0000256" key="6">
    <source>
        <dbReference type="ARBA" id="ARBA00023170"/>
    </source>
</evidence>
<dbReference type="Gene3D" id="1.20.1070.10">
    <property type="entry name" value="Rhodopsin 7-helix transmembrane proteins"/>
    <property type="match status" value="1"/>
</dbReference>
<dbReference type="EMBL" id="JAIPUX010003289">
    <property type="protein sequence ID" value="KAH0621145.1"/>
    <property type="molecule type" value="Genomic_DNA"/>
</dbReference>
<dbReference type="InterPro" id="IPR000725">
    <property type="entry name" value="Olfact_rcpt"/>
</dbReference>
<dbReference type="InterPro" id="IPR017452">
    <property type="entry name" value="GPCR_Rhodpsn_7TM"/>
</dbReference>
<sequence>METDLEENCTMVREFILLGFSEDLEDQFPLFVVFLVIYLLTLTGNLGMIVLIRISTRLHLPMYFFLLNLSVVDICYSSAITPRMLMSFLVKDKSISFNACFTQLYFFVAWVCTECFLLATMAYDRYMAICSPLLYSAIMSKDDITASVAPASSCSQTKGHLGEW</sequence>
<evidence type="ECO:0000256" key="9">
    <source>
        <dbReference type="SAM" id="Phobius"/>
    </source>
</evidence>
<keyword evidence="3 9" id="KW-1133">Transmembrane helix</keyword>
<keyword evidence="7 8" id="KW-0807">Transducer</keyword>
<comment type="caution">
    <text evidence="11">The sequence shown here is derived from an EMBL/GenBank/DDBJ whole genome shotgun (WGS) entry which is preliminary data.</text>
</comment>
<dbReference type="Pfam" id="PF13853">
    <property type="entry name" value="7tm_4"/>
    <property type="match status" value="1"/>
</dbReference>
<feature type="transmembrane region" description="Helical" evidence="9">
    <location>
        <begin position="63"/>
        <end position="84"/>
    </location>
</feature>
<evidence type="ECO:0000256" key="8">
    <source>
        <dbReference type="RuleBase" id="RU000688"/>
    </source>
</evidence>
<protein>
    <recommendedName>
        <fullName evidence="10">G-protein coupled receptors family 1 profile domain-containing protein</fullName>
    </recommendedName>
</protein>
<evidence type="ECO:0000256" key="7">
    <source>
        <dbReference type="ARBA" id="ARBA00023224"/>
    </source>
</evidence>
<keyword evidence="4 8" id="KW-0297">G-protein coupled receptor</keyword>
<feature type="transmembrane region" description="Helical" evidence="9">
    <location>
        <begin position="104"/>
        <end position="123"/>
    </location>
</feature>
<evidence type="ECO:0000256" key="1">
    <source>
        <dbReference type="ARBA" id="ARBA00004141"/>
    </source>
</evidence>
<name>A0ABQ7SUT5_PHRPL</name>